<feature type="transmembrane region" description="Helical" evidence="1">
    <location>
        <begin position="7"/>
        <end position="30"/>
    </location>
</feature>
<gene>
    <name evidence="2" type="ORF">METZ01_LOCUS121709</name>
</gene>
<evidence type="ECO:0000313" key="2">
    <source>
        <dbReference type="EMBL" id="SVA68855.1"/>
    </source>
</evidence>
<feature type="transmembrane region" description="Helical" evidence="1">
    <location>
        <begin position="67"/>
        <end position="86"/>
    </location>
</feature>
<keyword evidence="1" id="KW-0472">Membrane</keyword>
<name>A0A381XVW8_9ZZZZ</name>
<keyword evidence="1" id="KW-0812">Transmembrane</keyword>
<reference evidence="2" key="1">
    <citation type="submission" date="2018-05" db="EMBL/GenBank/DDBJ databases">
        <authorList>
            <person name="Lanie J.A."/>
            <person name="Ng W.-L."/>
            <person name="Kazmierczak K.M."/>
            <person name="Andrzejewski T.M."/>
            <person name="Davidsen T.M."/>
            <person name="Wayne K.J."/>
            <person name="Tettelin H."/>
            <person name="Glass J.I."/>
            <person name="Rusch D."/>
            <person name="Podicherti R."/>
            <person name="Tsui H.-C.T."/>
            <person name="Winkler M.E."/>
        </authorList>
    </citation>
    <scope>NUCLEOTIDE SEQUENCE</scope>
</reference>
<dbReference type="AlphaFoldDB" id="A0A381XVW8"/>
<dbReference type="EMBL" id="UINC01016559">
    <property type="protein sequence ID" value="SVA68855.1"/>
    <property type="molecule type" value="Genomic_DNA"/>
</dbReference>
<sequence length="123" mass="12934">METRPYFIFGDASCSITVGIASGTAVTALLSMEWSMLVSMVAGMLLGMTVAAIGIIAFGLCFGMMELHMPAMITGMLTGMGIVMLGSQEPLAEVTAGFLGALVGLVIYTLTWMADALLQRERS</sequence>
<feature type="transmembrane region" description="Helical" evidence="1">
    <location>
        <begin position="98"/>
        <end position="118"/>
    </location>
</feature>
<feature type="transmembrane region" description="Helical" evidence="1">
    <location>
        <begin position="36"/>
        <end position="60"/>
    </location>
</feature>
<accession>A0A381XVW8</accession>
<keyword evidence="1" id="KW-1133">Transmembrane helix</keyword>
<protein>
    <submittedName>
        <fullName evidence="2">Uncharacterized protein</fullName>
    </submittedName>
</protein>
<organism evidence="2">
    <name type="scientific">marine metagenome</name>
    <dbReference type="NCBI Taxonomy" id="408172"/>
    <lineage>
        <taxon>unclassified sequences</taxon>
        <taxon>metagenomes</taxon>
        <taxon>ecological metagenomes</taxon>
    </lineage>
</organism>
<proteinExistence type="predicted"/>
<evidence type="ECO:0000256" key="1">
    <source>
        <dbReference type="SAM" id="Phobius"/>
    </source>
</evidence>